<feature type="region of interest" description="Disordered" evidence="6">
    <location>
        <begin position="757"/>
        <end position="781"/>
    </location>
</feature>
<evidence type="ECO:0000256" key="4">
    <source>
        <dbReference type="ARBA" id="ARBA00022840"/>
    </source>
</evidence>
<feature type="compositionally biased region" description="Basic and acidic residues" evidence="6">
    <location>
        <begin position="465"/>
        <end position="486"/>
    </location>
</feature>
<keyword evidence="5" id="KW-0496">Mitochondrion</keyword>
<dbReference type="GO" id="GO:0016887">
    <property type="term" value="F:ATP hydrolysis activity"/>
    <property type="evidence" value="ECO:0007669"/>
    <property type="project" value="InterPro"/>
</dbReference>
<dbReference type="AlphaFoldDB" id="A0A9Q0C121"/>
<dbReference type="Pfam" id="PF00004">
    <property type="entry name" value="AAA"/>
    <property type="match status" value="1"/>
</dbReference>
<feature type="compositionally biased region" description="Polar residues" evidence="6">
    <location>
        <begin position="205"/>
        <end position="214"/>
    </location>
</feature>
<evidence type="ECO:0000256" key="6">
    <source>
        <dbReference type="SAM" id="MobiDB-lite"/>
    </source>
</evidence>
<proteinExistence type="predicted"/>
<dbReference type="InterPro" id="IPR003959">
    <property type="entry name" value="ATPase_AAA_core"/>
</dbReference>
<feature type="region of interest" description="Disordered" evidence="6">
    <location>
        <begin position="442"/>
        <end position="491"/>
    </location>
</feature>
<dbReference type="InterPro" id="IPR056653">
    <property type="entry name" value="DUF7751"/>
</dbReference>
<dbReference type="InterPro" id="IPR051701">
    <property type="entry name" value="Mito_OM_Translocase_MSP1"/>
</dbReference>
<dbReference type="InterPro" id="IPR041569">
    <property type="entry name" value="AAA_lid_3"/>
</dbReference>
<comment type="caution">
    <text evidence="8">The sequence shown here is derived from an EMBL/GenBank/DDBJ whole genome shotgun (WGS) entry which is preliminary data.</text>
</comment>
<evidence type="ECO:0000256" key="2">
    <source>
        <dbReference type="ARBA" id="ARBA00022741"/>
    </source>
</evidence>
<evidence type="ECO:0000256" key="5">
    <source>
        <dbReference type="ARBA" id="ARBA00023128"/>
    </source>
</evidence>
<sequence length="836" mass="92910">MEQKHIVMSALGIGLGVGVGIGLVSGQTAAKWAMPSGSSAGVTADRVEQELMKLVVDGKEGKITFEEFPYYLSEQTRVVLTSAAYVHLKQADFSKYTRNLAPASRAILLSGPTELYQQMLAKALAHYFEAKLLLLDTTDFFLKLQSKYGSGGTESSFKRSISETTLEKMSGLFGSLAMLSMKEESKGPIRRQSSGADIGSRGLERTSSTSNLRRTASSSYDLSNLASQGSPVNPVPLKRTSSWPFDEKLLIQSLYKVLISISKKNPIVLYVRDVENLLFKSRRMYNLFKTMLQKLTGPVLVLGSRILEPDADSTDPPEELSHLFPYNIEIKPPESGSHLVSWKSKMEEDMKMIQYQDNRNHIIEVLASNDLDCDDLGSICLADTMVLGKYIEEIVISAVSYHLMNNKVPEYRNGKLMISSKSLSHALDIFQENKLSCKDTQKLEATPGTPNPKVDDSSNPTGAIKSEKKTESTVPENKRGESDKSETTLTKGVSTSKVLDVAPDNEFEKRIRPEVIPANEIGVTFDDIGALDDIKESLQELVMLPLRRPDLFKGGLLKPCRGILLFGPPGTGKTMLAKAIANEAGASFINVSMSTITSKWFGEDEKNVRALFTLAAKVAPTIVFVDEVDSMLGQRSRVGEHEAMRKIKNEFMTHWDGLLSKPEQRILVLAATNRPFDLDEAIIRRFERRIMVGLPSLESRELILRTLLSKEKVEEGLDFKELATITEGYSGSDLKNLCTTAAYRPVRELIQRERLKELGKKKEPAENQSKEPQETGGKDEETIILRPLNMDDLRQANNQVAASFATEGSIMSELKQWNELYGEGGSRKKQQLTYFL</sequence>
<accession>A0A9Q0C121</accession>
<dbReference type="InterPro" id="IPR003593">
    <property type="entry name" value="AAA+_ATPase"/>
</dbReference>
<organism evidence="8 9">
    <name type="scientific">Rhynchospora breviuscula</name>
    <dbReference type="NCBI Taxonomy" id="2022672"/>
    <lineage>
        <taxon>Eukaryota</taxon>
        <taxon>Viridiplantae</taxon>
        <taxon>Streptophyta</taxon>
        <taxon>Embryophyta</taxon>
        <taxon>Tracheophyta</taxon>
        <taxon>Spermatophyta</taxon>
        <taxon>Magnoliopsida</taxon>
        <taxon>Liliopsida</taxon>
        <taxon>Poales</taxon>
        <taxon>Cyperaceae</taxon>
        <taxon>Cyperoideae</taxon>
        <taxon>Rhynchosporeae</taxon>
        <taxon>Rhynchospora</taxon>
    </lineage>
</organism>
<evidence type="ECO:0000313" key="9">
    <source>
        <dbReference type="Proteomes" id="UP001151287"/>
    </source>
</evidence>
<dbReference type="Gene3D" id="1.10.8.60">
    <property type="match status" value="1"/>
</dbReference>
<evidence type="ECO:0000259" key="7">
    <source>
        <dbReference type="SMART" id="SM00382"/>
    </source>
</evidence>
<dbReference type="FunFam" id="3.40.50.300:FF:000416">
    <property type="entry name" value="p-loop nucleoside triphosphate hydrolase superfamily protein"/>
    <property type="match status" value="1"/>
</dbReference>
<dbReference type="GO" id="GO:0005741">
    <property type="term" value="C:mitochondrial outer membrane"/>
    <property type="evidence" value="ECO:0007669"/>
    <property type="project" value="UniProtKB-SubCell"/>
</dbReference>
<dbReference type="SUPFAM" id="SSF52540">
    <property type="entry name" value="P-loop containing nucleoside triphosphate hydrolases"/>
    <property type="match status" value="1"/>
</dbReference>
<dbReference type="Pfam" id="PF17862">
    <property type="entry name" value="AAA_lid_3"/>
    <property type="match status" value="1"/>
</dbReference>
<evidence type="ECO:0000256" key="3">
    <source>
        <dbReference type="ARBA" id="ARBA00022787"/>
    </source>
</evidence>
<dbReference type="Pfam" id="PF24933">
    <property type="entry name" value="DUF7751"/>
    <property type="match status" value="1"/>
</dbReference>
<feature type="region of interest" description="Disordered" evidence="6">
    <location>
        <begin position="184"/>
        <end position="214"/>
    </location>
</feature>
<evidence type="ECO:0000313" key="8">
    <source>
        <dbReference type="EMBL" id="KAJ1685129.1"/>
    </source>
</evidence>
<dbReference type="InterPro" id="IPR027417">
    <property type="entry name" value="P-loop_NTPase"/>
</dbReference>
<dbReference type="Proteomes" id="UP001151287">
    <property type="component" value="Unassembled WGS sequence"/>
</dbReference>
<keyword evidence="9" id="KW-1185">Reference proteome</keyword>
<feature type="domain" description="AAA+ ATPase" evidence="7">
    <location>
        <begin position="559"/>
        <end position="696"/>
    </location>
</feature>
<dbReference type="InterPro" id="IPR003960">
    <property type="entry name" value="ATPase_AAA_CS"/>
</dbReference>
<protein>
    <recommendedName>
        <fullName evidence="7">AAA+ ATPase domain-containing protein</fullName>
    </recommendedName>
</protein>
<keyword evidence="3" id="KW-1000">Mitochondrion outer membrane</keyword>
<comment type="subcellular location">
    <subcellularLocation>
        <location evidence="1">Mitochondrion outer membrane</location>
        <topology evidence="1">Single-pass membrane protein</topology>
    </subcellularLocation>
</comment>
<dbReference type="EMBL" id="JAMQYH010000005">
    <property type="protein sequence ID" value="KAJ1685129.1"/>
    <property type="molecule type" value="Genomic_DNA"/>
</dbReference>
<evidence type="ECO:0000256" key="1">
    <source>
        <dbReference type="ARBA" id="ARBA00004572"/>
    </source>
</evidence>
<dbReference type="PANTHER" id="PTHR45644">
    <property type="entry name" value="AAA ATPASE, PUTATIVE (AFU_ORTHOLOGUE AFUA_2G12920)-RELATED-RELATED"/>
    <property type="match status" value="1"/>
</dbReference>
<dbReference type="GO" id="GO:0005524">
    <property type="term" value="F:ATP binding"/>
    <property type="evidence" value="ECO:0007669"/>
    <property type="project" value="UniProtKB-KW"/>
</dbReference>
<dbReference type="OrthoDB" id="1883434at2759"/>
<keyword evidence="4" id="KW-0067">ATP-binding</keyword>
<dbReference type="PROSITE" id="PS00674">
    <property type="entry name" value="AAA"/>
    <property type="match status" value="1"/>
</dbReference>
<name>A0A9Q0C121_9POAL</name>
<dbReference type="Gene3D" id="3.40.50.300">
    <property type="entry name" value="P-loop containing nucleotide triphosphate hydrolases"/>
    <property type="match status" value="1"/>
</dbReference>
<dbReference type="PANTHER" id="PTHR45644:SF85">
    <property type="entry name" value="P-LOOP CONTAINING NUCLEOSIDE TRIPHOSPHATE HYDROLASES SUPERFAMILY PROTEIN"/>
    <property type="match status" value="1"/>
</dbReference>
<dbReference type="SMART" id="SM00382">
    <property type="entry name" value="AAA"/>
    <property type="match status" value="1"/>
</dbReference>
<reference evidence="8" key="1">
    <citation type="journal article" date="2022" name="Cell">
        <title>Repeat-based holocentromeres influence genome architecture and karyotype evolution.</title>
        <authorList>
            <person name="Hofstatter P.G."/>
            <person name="Thangavel G."/>
            <person name="Lux T."/>
            <person name="Neumann P."/>
            <person name="Vondrak T."/>
            <person name="Novak P."/>
            <person name="Zhang M."/>
            <person name="Costa L."/>
            <person name="Castellani M."/>
            <person name="Scott A."/>
            <person name="Toegelov H."/>
            <person name="Fuchs J."/>
            <person name="Mata-Sucre Y."/>
            <person name="Dias Y."/>
            <person name="Vanzela A.L.L."/>
            <person name="Huettel B."/>
            <person name="Almeida C.C.S."/>
            <person name="Simkova H."/>
            <person name="Souza G."/>
            <person name="Pedrosa-Harand A."/>
            <person name="Macas J."/>
            <person name="Mayer K.F.X."/>
            <person name="Houben A."/>
            <person name="Marques A."/>
        </authorList>
    </citation>
    <scope>NUCLEOTIDE SEQUENCE</scope>
    <source>
        <strain evidence="8">RhyBre1mFocal</strain>
    </source>
</reference>
<keyword evidence="2" id="KW-0547">Nucleotide-binding</keyword>
<gene>
    <name evidence="8" type="ORF">LUZ63_016519</name>
</gene>
<keyword evidence="3" id="KW-0472">Membrane</keyword>